<dbReference type="EMBL" id="CAJVQB010065666">
    <property type="protein sequence ID" value="CAG8841380.1"/>
    <property type="molecule type" value="Genomic_DNA"/>
</dbReference>
<organism evidence="1 2">
    <name type="scientific">Gigaspora margarita</name>
    <dbReference type="NCBI Taxonomy" id="4874"/>
    <lineage>
        <taxon>Eukaryota</taxon>
        <taxon>Fungi</taxon>
        <taxon>Fungi incertae sedis</taxon>
        <taxon>Mucoromycota</taxon>
        <taxon>Glomeromycotina</taxon>
        <taxon>Glomeromycetes</taxon>
        <taxon>Diversisporales</taxon>
        <taxon>Gigasporaceae</taxon>
        <taxon>Gigaspora</taxon>
    </lineage>
</organism>
<protein>
    <submittedName>
        <fullName evidence="1">33042_t:CDS:1</fullName>
    </submittedName>
</protein>
<feature type="non-terminal residue" evidence="1">
    <location>
        <position position="275"/>
    </location>
</feature>
<evidence type="ECO:0000313" key="1">
    <source>
        <dbReference type="EMBL" id="CAG8841380.1"/>
    </source>
</evidence>
<gene>
    <name evidence="1" type="ORF">GMARGA_LOCUS35399</name>
</gene>
<evidence type="ECO:0000313" key="2">
    <source>
        <dbReference type="Proteomes" id="UP000789901"/>
    </source>
</evidence>
<dbReference type="Proteomes" id="UP000789901">
    <property type="component" value="Unassembled WGS sequence"/>
</dbReference>
<reference evidence="1 2" key="1">
    <citation type="submission" date="2021-06" db="EMBL/GenBank/DDBJ databases">
        <authorList>
            <person name="Kallberg Y."/>
            <person name="Tangrot J."/>
            <person name="Rosling A."/>
        </authorList>
    </citation>
    <scope>NUCLEOTIDE SEQUENCE [LARGE SCALE GENOMIC DNA]</scope>
    <source>
        <strain evidence="1 2">120-4 pot B 10/14</strain>
    </source>
</reference>
<comment type="caution">
    <text evidence="1">The sequence shown here is derived from an EMBL/GenBank/DDBJ whole genome shotgun (WGS) entry which is preliminary data.</text>
</comment>
<name>A0ABN7WUS4_GIGMA</name>
<keyword evidence="2" id="KW-1185">Reference proteome</keyword>
<proteinExistence type="predicted"/>
<accession>A0ABN7WUS4</accession>
<sequence length="275" mass="31563">MQSFLRLSNFDKHFFYKPLSDLYQEFANAYTYYKQVTLCNPTPNKQKLLNKAQTAWKEIKNENEAVIYKKIQSYLTMASSTIHIQCNFIVHTSFNRASTSMVASSSSISLVILPQLDNSDAIAKNAKAIQQIFECQQAIKMISNQDIKNKLLSKIEADYVIIKVNKKKLGKLKRHAEAQAKLKAKNKNNLTMKISLKIHTIKHLCEVLEKRSNIYLLCQCLSTYLEPQHRHTFAVCYYHHSAKVSLASVARTNMKQHINKHYCLASVKAARVFVA</sequence>